<reference evidence="2 3" key="1">
    <citation type="submission" date="2022-09" db="EMBL/GenBank/DDBJ databases">
        <title>Enrichment on poylsaccharides allowed isolation of novel metabolic and taxonomic groups of Haloarchaea.</title>
        <authorList>
            <person name="Sorokin D.Y."/>
            <person name="Elcheninov A.G."/>
            <person name="Khizhniak T.V."/>
            <person name="Kolganova T.V."/>
            <person name="Kublanov I.V."/>
        </authorList>
    </citation>
    <scope>NUCLEOTIDE SEQUENCE [LARGE SCALE GENOMIC DNA]</scope>
    <source>
        <strain evidence="2 3">AArc-m2/3/4</strain>
    </source>
</reference>
<keyword evidence="1" id="KW-0812">Transmembrane</keyword>
<proteinExistence type="predicted"/>
<dbReference type="Proteomes" id="UP001320972">
    <property type="component" value="Unassembled WGS sequence"/>
</dbReference>
<name>A0ABT2QFF1_9EURY</name>
<evidence type="ECO:0000313" key="3">
    <source>
        <dbReference type="Proteomes" id="UP001320972"/>
    </source>
</evidence>
<accession>A0ABT2QFF1</accession>
<dbReference type="EMBL" id="JAOPKB010000007">
    <property type="protein sequence ID" value="MCU4973652.1"/>
    <property type="molecule type" value="Genomic_DNA"/>
</dbReference>
<organism evidence="2 3">
    <name type="scientific">Natronoglomus mannanivorans</name>
    <dbReference type="NCBI Taxonomy" id="2979990"/>
    <lineage>
        <taxon>Archaea</taxon>
        <taxon>Methanobacteriati</taxon>
        <taxon>Methanobacteriota</taxon>
        <taxon>Stenosarchaea group</taxon>
        <taxon>Halobacteria</taxon>
        <taxon>Halobacteriales</taxon>
        <taxon>Natrialbaceae</taxon>
        <taxon>Natronoglomus</taxon>
    </lineage>
</organism>
<feature type="transmembrane region" description="Helical" evidence="1">
    <location>
        <begin position="98"/>
        <end position="116"/>
    </location>
</feature>
<keyword evidence="1" id="KW-0472">Membrane</keyword>
<keyword evidence="1" id="KW-1133">Transmembrane helix</keyword>
<evidence type="ECO:0000256" key="1">
    <source>
        <dbReference type="SAM" id="Phobius"/>
    </source>
</evidence>
<comment type="caution">
    <text evidence="2">The sequence shown here is derived from an EMBL/GenBank/DDBJ whole genome shotgun (WGS) entry which is preliminary data.</text>
</comment>
<keyword evidence="3" id="KW-1185">Reference proteome</keyword>
<sequence length="159" mass="16582">MAPDLDSETRTRALVAAVSLGAVVLVAVPSTFVLSSFFVSVLEPVVESLGASDLWLLAAPAFALLIGLQLAAEAAALRLHGLAALRHGGRRLVFARHLVVAITTALAVGLVTWYSTSLVVDNSWVVAVLGGLVAVAALVAIVYESTAFAVDHRSNEQRL</sequence>
<feature type="transmembrane region" description="Helical" evidence="1">
    <location>
        <begin position="12"/>
        <end position="34"/>
    </location>
</feature>
<evidence type="ECO:0008006" key="4">
    <source>
        <dbReference type="Google" id="ProtNLM"/>
    </source>
</evidence>
<feature type="transmembrane region" description="Helical" evidence="1">
    <location>
        <begin position="122"/>
        <end position="143"/>
    </location>
</feature>
<evidence type="ECO:0000313" key="2">
    <source>
        <dbReference type="EMBL" id="MCU4973652.1"/>
    </source>
</evidence>
<protein>
    <recommendedName>
        <fullName evidence="4">DUF2975 domain-containing protein</fullName>
    </recommendedName>
</protein>
<feature type="transmembrane region" description="Helical" evidence="1">
    <location>
        <begin position="54"/>
        <end position="77"/>
    </location>
</feature>
<dbReference type="RefSeq" id="WP_338008069.1">
    <property type="nucleotide sequence ID" value="NZ_JAOPKB010000007.1"/>
</dbReference>
<gene>
    <name evidence="2" type="ORF">OB955_13000</name>
</gene>